<dbReference type="Proteomes" id="UP001302126">
    <property type="component" value="Unassembled WGS sequence"/>
</dbReference>
<evidence type="ECO:0000313" key="3">
    <source>
        <dbReference type="EMBL" id="KAK4188218.1"/>
    </source>
</evidence>
<comment type="caution">
    <text evidence="3">The sequence shown here is derived from an EMBL/GenBank/DDBJ whole genome shotgun (WGS) entry which is preliminary data.</text>
</comment>
<protein>
    <recommendedName>
        <fullName evidence="2">DUF7918 domain-containing protein</fullName>
    </recommendedName>
</protein>
<sequence>MPHLRGIEVSIVTVPDKELVPEYPHPEGSSVRVRTASQEVVSVSGTPDYVETCPAKFHKSSPAVSVYVPSIPGTRFAIRYNISQAPPAPCRFMFFRLYVNGKATAAWGIDLEKQSKGHVSRSLWAPGSRHYEQVGYEGRDFVFLPGQEHKSVAEDGGLIEIHAFRVKQRVRRAPILNEFRVQENYGVATPSTGLIDRPQDTTFYAWHLLDPKDIPFACFRLHYRSWSNLEQLSLIPPTELDFVKAVSPVPKNYFVSDTGDTESLAVDTSEDVFPASRTSDEAVFEDSGGDHKLAHYVLRSPPERFVVSTAASQIPQPSKVMRDAYRASYLQRPLPELPVCEPSGGRIRRSSAASAAPSIASSLRRELDDSSFSIKEAELGIAKVIHLPKSESGVLIEQNEGTNSSLSNYELSPQSTNDSGSLTVLSPSSYMPMTGTNFENGVAAYTPPAKKPPAYPPKIDARQLLVPAIMRDQQAYHNPGHPFHRVETLTLTEAEWIRRSPSPRQPRQDLHNDGHLRSPRLSRSGGRSLLAGLRKKKFSASPRKLAEMITGRDMPHPHPESASDGSLSRGRVGNWI</sequence>
<reference evidence="3" key="2">
    <citation type="submission" date="2023-05" db="EMBL/GenBank/DDBJ databases">
        <authorList>
            <consortium name="Lawrence Berkeley National Laboratory"/>
            <person name="Steindorff A."/>
            <person name="Hensen N."/>
            <person name="Bonometti L."/>
            <person name="Westerberg I."/>
            <person name="Brannstrom I.O."/>
            <person name="Guillou S."/>
            <person name="Cros-Aarteil S."/>
            <person name="Calhoun S."/>
            <person name="Haridas S."/>
            <person name="Kuo A."/>
            <person name="Mondo S."/>
            <person name="Pangilinan J."/>
            <person name="Riley R."/>
            <person name="Labutti K."/>
            <person name="Andreopoulos B."/>
            <person name="Lipzen A."/>
            <person name="Chen C."/>
            <person name="Yanf M."/>
            <person name="Daum C."/>
            <person name="Ng V."/>
            <person name="Clum A."/>
            <person name="Ohm R."/>
            <person name="Martin F."/>
            <person name="Silar P."/>
            <person name="Natvig D."/>
            <person name="Lalanne C."/>
            <person name="Gautier V."/>
            <person name="Ament-Velasquez S.L."/>
            <person name="Kruys A."/>
            <person name="Hutchinson M.I."/>
            <person name="Powell A.J."/>
            <person name="Barry K."/>
            <person name="Miller A.N."/>
            <person name="Grigoriev I.V."/>
            <person name="Debuchy R."/>
            <person name="Gladieux P."/>
            <person name="Thoren M.H."/>
            <person name="Johannesson H."/>
        </authorList>
    </citation>
    <scope>NUCLEOTIDE SEQUENCE</scope>
    <source>
        <strain evidence="3">PSN309</strain>
    </source>
</reference>
<evidence type="ECO:0000256" key="1">
    <source>
        <dbReference type="SAM" id="MobiDB-lite"/>
    </source>
</evidence>
<organism evidence="3 4">
    <name type="scientific">Podospora australis</name>
    <dbReference type="NCBI Taxonomy" id="1536484"/>
    <lineage>
        <taxon>Eukaryota</taxon>
        <taxon>Fungi</taxon>
        <taxon>Dikarya</taxon>
        <taxon>Ascomycota</taxon>
        <taxon>Pezizomycotina</taxon>
        <taxon>Sordariomycetes</taxon>
        <taxon>Sordariomycetidae</taxon>
        <taxon>Sordariales</taxon>
        <taxon>Podosporaceae</taxon>
        <taxon>Podospora</taxon>
    </lineage>
</organism>
<evidence type="ECO:0000259" key="2">
    <source>
        <dbReference type="Pfam" id="PF25534"/>
    </source>
</evidence>
<dbReference type="InterPro" id="IPR057678">
    <property type="entry name" value="DUF7918"/>
</dbReference>
<dbReference type="EMBL" id="MU864391">
    <property type="protein sequence ID" value="KAK4188218.1"/>
    <property type="molecule type" value="Genomic_DNA"/>
</dbReference>
<feature type="compositionally biased region" description="Basic and acidic residues" evidence="1">
    <location>
        <begin position="506"/>
        <end position="516"/>
    </location>
</feature>
<proteinExistence type="predicted"/>
<gene>
    <name evidence="3" type="ORF">QBC35DRAFT_433439</name>
</gene>
<feature type="compositionally biased region" description="Low complexity" evidence="1">
    <location>
        <begin position="519"/>
        <end position="532"/>
    </location>
</feature>
<evidence type="ECO:0000313" key="4">
    <source>
        <dbReference type="Proteomes" id="UP001302126"/>
    </source>
</evidence>
<keyword evidence="4" id="KW-1185">Reference proteome</keyword>
<dbReference type="AlphaFoldDB" id="A0AAN6WV51"/>
<feature type="region of interest" description="Disordered" evidence="1">
    <location>
        <begin position="498"/>
        <end position="576"/>
    </location>
</feature>
<accession>A0AAN6WV51</accession>
<name>A0AAN6WV51_9PEZI</name>
<reference evidence="3" key="1">
    <citation type="journal article" date="2023" name="Mol. Phylogenet. Evol.">
        <title>Genome-scale phylogeny and comparative genomics of the fungal order Sordariales.</title>
        <authorList>
            <person name="Hensen N."/>
            <person name="Bonometti L."/>
            <person name="Westerberg I."/>
            <person name="Brannstrom I.O."/>
            <person name="Guillou S."/>
            <person name="Cros-Aarteil S."/>
            <person name="Calhoun S."/>
            <person name="Haridas S."/>
            <person name="Kuo A."/>
            <person name="Mondo S."/>
            <person name="Pangilinan J."/>
            <person name="Riley R."/>
            <person name="LaButti K."/>
            <person name="Andreopoulos B."/>
            <person name="Lipzen A."/>
            <person name="Chen C."/>
            <person name="Yan M."/>
            <person name="Daum C."/>
            <person name="Ng V."/>
            <person name="Clum A."/>
            <person name="Steindorff A."/>
            <person name="Ohm R.A."/>
            <person name="Martin F."/>
            <person name="Silar P."/>
            <person name="Natvig D.O."/>
            <person name="Lalanne C."/>
            <person name="Gautier V."/>
            <person name="Ament-Velasquez S.L."/>
            <person name="Kruys A."/>
            <person name="Hutchinson M.I."/>
            <person name="Powell A.J."/>
            <person name="Barry K."/>
            <person name="Miller A.N."/>
            <person name="Grigoriev I.V."/>
            <person name="Debuchy R."/>
            <person name="Gladieux P."/>
            <person name="Hiltunen Thoren M."/>
            <person name="Johannesson H."/>
        </authorList>
    </citation>
    <scope>NUCLEOTIDE SEQUENCE</scope>
    <source>
        <strain evidence="3">PSN309</strain>
    </source>
</reference>
<dbReference type="Pfam" id="PF25534">
    <property type="entry name" value="DUF7918"/>
    <property type="match status" value="1"/>
</dbReference>
<feature type="domain" description="DUF7918" evidence="2">
    <location>
        <begin position="56"/>
        <end position="238"/>
    </location>
</feature>